<dbReference type="EMBL" id="BART01019108">
    <property type="protein sequence ID" value="GAG82022.1"/>
    <property type="molecule type" value="Genomic_DNA"/>
</dbReference>
<proteinExistence type="predicted"/>
<dbReference type="SUPFAM" id="SSF53756">
    <property type="entry name" value="UDP-Glycosyltransferase/glycogen phosphorylase"/>
    <property type="match status" value="1"/>
</dbReference>
<gene>
    <name evidence="1" type="ORF">S01H4_35864</name>
</gene>
<feature type="non-terminal residue" evidence="1">
    <location>
        <position position="123"/>
    </location>
</feature>
<protein>
    <recommendedName>
        <fullName evidence="2">Glycosyltransferase subfamily 4-like N-terminal domain-containing protein</fullName>
    </recommendedName>
</protein>
<evidence type="ECO:0008006" key="2">
    <source>
        <dbReference type="Google" id="ProtNLM"/>
    </source>
</evidence>
<reference evidence="1" key="1">
    <citation type="journal article" date="2014" name="Front. Microbiol.">
        <title>High frequency of phylogenetically diverse reductive dehalogenase-homologous genes in deep subseafloor sedimentary metagenomes.</title>
        <authorList>
            <person name="Kawai M."/>
            <person name="Futagami T."/>
            <person name="Toyoda A."/>
            <person name="Takaki Y."/>
            <person name="Nishi S."/>
            <person name="Hori S."/>
            <person name="Arai W."/>
            <person name="Tsubouchi T."/>
            <person name="Morono Y."/>
            <person name="Uchiyama I."/>
            <person name="Ito T."/>
            <person name="Fujiyama A."/>
            <person name="Inagaki F."/>
            <person name="Takami H."/>
        </authorList>
    </citation>
    <scope>NUCLEOTIDE SEQUENCE</scope>
    <source>
        <strain evidence="1">Expedition CK06-06</strain>
    </source>
</reference>
<dbReference type="Gene3D" id="3.40.50.2000">
    <property type="entry name" value="Glycogen Phosphorylase B"/>
    <property type="match status" value="1"/>
</dbReference>
<accession>X1BLH7</accession>
<name>X1BLH7_9ZZZZ</name>
<sequence>MHISRQFYPFMGGTEKYIFEISKRIINYEFNCRVLTLNYSIINKKLKLSDYEKNECGEIFRIPGFGHYKKPFPLRVPLKLFKWADIVHIHDVRFLFETSIFLKWFFKYKIVFSTHGFLFHTKD</sequence>
<comment type="caution">
    <text evidence="1">The sequence shown here is derived from an EMBL/GenBank/DDBJ whole genome shotgun (WGS) entry which is preliminary data.</text>
</comment>
<dbReference type="AlphaFoldDB" id="X1BLH7"/>
<evidence type="ECO:0000313" key="1">
    <source>
        <dbReference type="EMBL" id="GAG82022.1"/>
    </source>
</evidence>
<organism evidence="1">
    <name type="scientific">marine sediment metagenome</name>
    <dbReference type="NCBI Taxonomy" id="412755"/>
    <lineage>
        <taxon>unclassified sequences</taxon>
        <taxon>metagenomes</taxon>
        <taxon>ecological metagenomes</taxon>
    </lineage>
</organism>